<dbReference type="InterPro" id="IPR037108">
    <property type="entry name" value="TM1727-like_C_sf"/>
</dbReference>
<organism evidence="2 3">
    <name type="scientific">Meridianimarinicoccus roseus</name>
    <dbReference type="NCBI Taxonomy" id="2072018"/>
    <lineage>
        <taxon>Bacteria</taxon>
        <taxon>Pseudomonadati</taxon>
        <taxon>Pseudomonadota</taxon>
        <taxon>Alphaproteobacteria</taxon>
        <taxon>Rhodobacterales</taxon>
        <taxon>Paracoccaceae</taxon>
        <taxon>Meridianimarinicoccus</taxon>
    </lineage>
</organism>
<proteinExistence type="predicted"/>
<feature type="domain" description="DUF2520" evidence="1">
    <location>
        <begin position="140"/>
        <end position="266"/>
    </location>
</feature>
<protein>
    <submittedName>
        <fullName evidence="2">DUF2520 domain-containing protein</fullName>
    </submittedName>
</protein>
<dbReference type="Proteomes" id="UP000245680">
    <property type="component" value="Unassembled WGS sequence"/>
</dbReference>
<dbReference type="PANTHER" id="PTHR40459:SF1">
    <property type="entry name" value="CONSERVED HYPOTHETICAL ALANINE AND LEUCINE RICH PROTEIN"/>
    <property type="match status" value="1"/>
</dbReference>
<dbReference type="AlphaFoldDB" id="A0A2V2LMR5"/>
<dbReference type="InterPro" id="IPR008927">
    <property type="entry name" value="6-PGluconate_DH-like_C_sf"/>
</dbReference>
<evidence type="ECO:0000313" key="2">
    <source>
        <dbReference type="EMBL" id="PWR04496.1"/>
    </source>
</evidence>
<accession>A0A2V2LMR5</accession>
<dbReference type="SUPFAM" id="SSF51735">
    <property type="entry name" value="NAD(P)-binding Rossmann-fold domains"/>
    <property type="match status" value="1"/>
</dbReference>
<reference evidence="2 3" key="1">
    <citation type="submission" date="2018-05" db="EMBL/GenBank/DDBJ databases">
        <title>Rhodobacteraceae gen. nov., sp. nov. isolated from sea water.</title>
        <authorList>
            <person name="Ren Y."/>
        </authorList>
    </citation>
    <scope>NUCLEOTIDE SEQUENCE [LARGE SCALE GENOMIC DNA]</scope>
    <source>
        <strain evidence="2 3">TG-679</strain>
    </source>
</reference>
<dbReference type="PANTHER" id="PTHR40459">
    <property type="entry name" value="CONSERVED HYPOTHETICAL ALANINE AND LEUCINE RICH PROTEIN"/>
    <property type="match status" value="1"/>
</dbReference>
<name>A0A2V2LMR5_9RHOB</name>
<keyword evidence="3" id="KW-1185">Reference proteome</keyword>
<sequence>MQRVNIIGAGKVGRTLMTLVAAAPELELGDVLGRKPLDGSNATAAVGAGRGVTGIGDLRPAELWVLSVPDDRIEPLAAELAERLDRRSTTQTASVIHCSGFLSSDVLTPLRALGWSVASCHPVLGFADPHLAAARFPGTLCAVEGDPAAARCAEGLVTALGGLPFAVDPERKALYHAAAVFSNNFATVLQALAQEAWAEAGVAPDIAARLGNSLLAGAAESVARLGPAEALTGPAARGDQNVLQRQRASVAEWRADAGPLYDTLSRMARQLKTDGVTGP</sequence>
<gene>
    <name evidence="2" type="ORF">DKT77_00575</name>
</gene>
<comment type="caution">
    <text evidence="2">The sequence shown here is derived from an EMBL/GenBank/DDBJ whole genome shotgun (WGS) entry which is preliminary data.</text>
</comment>
<dbReference type="InterPro" id="IPR018931">
    <property type="entry name" value="DUF2520"/>
</dbReference>
<dbReference type="OrthoDB" id="8650434at2"/>
<dbReference type="InterPro" id="IPR036291">
    <property type="entry name" value="NAD(P)-bd_dom_sf"/>
</dbReference>
<dbReference type="EMBL" id="QGKU01000003">
    <property type="protein sequence ID" value="PWR04496.1"/>
    <property type="molecule type" value="Genomic_DNA"/>
</dbReference>
<dbReference type="RefSeq" id="WP_109809798.1">
    <property type="nucleotide sequence ID" value="NZ_QGKU01000003.1"/>
</dbReference>
<evidence type="ECO:0000313" key="3">
    <source>
        <dbReference type="Proteomes" id="UP000245680"/>
    </source>
</evidence>
<dbReference type="Pfam" id="PF10728">
    <property type="entry name" value="DUF2520"/>
    <property type="match status" value="1"/>
</dbReference>
<dbReference type="Gene3D" id="1.10.1040.20">
    <property type="entry name" value="ProC-like, C-terminal domain"/>
    <property type="match status" value="1"/>
</dbReference>
<dbReference type="SUPFAM" id="SSF48179">
    <property type="entry name" value="6-phosphogluconate dehydrogenase C-terminal domain-like"/>
    <property type="match status" value="1"/>
</dbReference>
<dbReference type="Gene3D" id="3.40.50.720">
    <property type="entry name" value="NAD(P)-binding Rossmann-like Domain"/>
    <property type="match status" value="1"/>
</dbReference>
<evidence type="ECO:0000259" key="1">
    <source>
        <dbReference type="Pfam" id="PF10728"/>
    </source>
</evidence>